<evidence type="ECO:0000313" key="9">
    <source>
        <dbReference type="EMBL" id="MBV6339975.1"/>
    </source>
</evidence>
<dbReference type="PROSITE" id="PS00198">
    <property type="entry name" value="4FE4S_FER_1"/>
    <property type="match status" value="2"/>
</dbReference>
<evidence type="ECO:0000256" key="1">
    <source>
        <dbReference type="ARBA" id="ARBA00022448"/>
    </source>
</evidence>
<organism evidence="9 10">
    <name type="scientific">Candidatus Magnetobacterium casense</name>
    <dbReference type="NCBI Taxonomy" id="1455061"/>
    <lineage>
        <taxon>Bacteria</taxon>
        <taxon>Pseudomonadati</taxon>
        <taxon>Nitrospirota</taxon>
        <taxon>Thermodesulfovibrionia</taxon>
        <taxon>Thermodesulfovibrionales</taxon>
        <taxon>Candidatus Magnetobacteriaceae</taxon>
        <taxon>Candidatus Magnetobacterium</taxon>
    </lineage>
</organism>
<evidence type="ECO:0000313" key="10">
    <source>
        <dbReference type="Proteomes" id="UP001196980"/>
    </source>
</evidence>
<dbReference type="EMBL" id="JABXWD010000001">
    <property type="protein sequence ID" value="MBV6339975.1"/>
    <property type="molecule type" value="Genomic_DNA"/>
</dbReference>
<keyword evidence="1" id="KW-0813">Transport</keyword>
<keyword evidence="7" id="KW-1133">Transmembrane helix</keyword>
<sequence>MKYIKGLSFELMNGIKKYLTLANIRRGYAVFFFTLFVLLLLLTDFRRLKGYETSLFLELSPLVSLSTLLTGWGVYKGLILSLFIVIPAIFFGRFFCSWVCPLGILNQWSARLLAKNRAVDDYRVNAYRGIFRLKYYILASLIVLALLGVLQVGLFDPIALLTRSFAVAIYPASNYFTGYLYIKQPMFVGGIFIGLVFLLILFANRYFTRLWCRVLCPLGALLGVLSTAVLFKVRRNVSKCTDCQRCMRNCHGGCDPHAYLKFHECHLCYNCIEDCPEGALHYGLADAHSSVQAPLDISRRRLIETAAASVILYPVMRSSATASTVVSPDVIRPPGAIAEADFLRRCIKCGQCMRVCPTNVLQPALLEGGFEGLWTPILINRIGYCEHNCILCSHVCPTGALVPLNVERKIGRKPDIPPTKIGTAFYDRGRCLPWAMNTECIVCEEVCPTSPKAIWFQEVEVQLREGGVRVFKRPFVDTKLCVGCGICENKCPVRDKAAIRVTSIGESRSTTNRMMLRG</sequence>
<comment type="caution">
    <text evidence="9">The sequence shown here is derived from an EMBL/GenBank/DDBJ whole genome shotgun (WGS) entry which is preliminary data.</text>
</comment>
<evidence type="ECO:0000256" key="6">
    <source>
        <dbReference type="ARBA" id="ARBA00023014"/>
    </source>
</evidence>
<keyword evidence="7" id="KW-0472">Membrane</keyword>
<evidence type="ECO:0000256" key="7">
    <source>
        <dbReference type="SAM" id="Phobius"/>
    </source>
</evidence>
<keyword evidence="6" id="KW-0411">Iron-sulfur</keyword>
<dbReference type="CDD" id="cd16373">
    <property type="entry name" value="DMSOR_beta_like"/>
    <property type="match status" value="1"/>
</dbReference>
<evidence type="ECO:0000256" key="2">
    <source>
        <dbReference type="ARBA" id="ARBA00022485"/>
    </source>
</evidence>
<dbReference type="PANTHER" id="PTHR30176:SF3">
    <property type="entry name" value="FERREDOXIN-TYPE PROTEIN NAPH"/>
    <property type="match status" value="1"/>
</dbReference>
<dbReference type="PANTHER" id="PTHR30176">
    <property type="entry name" value="FERREDOXIN-TYPE PROTEIN NAPH"/>
    <property type="match status" value="1"/>
</dbReference>
<proteinExistence type="predicted"/>
<feature type="transmembrane region" description="Helical" evidence="7">
    <location>
        <begin position="210"/>
        <end position="231"/>
    </location>
</feature>
<dbReference type="Proteomes" id="UP001196980">
    <property type="component" value="Unassembled WGS sequence"/>
</dbReference>
<feature type="transmembrane region" description="Helical" evidence="7">
    <location>
        <begin position="135"/>
        <end position="155"/>
    </location>
</feature>
<dbReference type="RefSeq" id="WP_218250595.1">
    <property type="nucleotide sequence ID" value="NZ_JABXWD010000001.1"/>
</dbReference>
<gene>
    <name evidence="9" type="ORF">HWQ67_00090</name>
</gene>
<keyword evidence="2" id="KW-0004">4Fe-4S</keyword>
<keyword evidence="3" id="KW-0479">Metal-binding</keyword>
<feature type="transmembrane region" description="Helical" evidence="7">
    <location>
        <begin position="26"/>
        <end position="43"/>
    </location>
</feature>
<dbReference type="InterPro" id="IPR051684">
    <property type="entry name" value="Electron_Trans/Redox"/>
</dbReference>
<accession>A0ABS6RTN4</accession>
<dbReference type="PROSITE" id="PS51379">
    <property type="entry name" value="4FE4S_FER_2"/>
    <property type="match status" value="4"/>
</dbReference>
<keyword evidence="4" id="KW-0249">Electron transport</keyword>
<feature type="domain" description="4Fe-4S ferredoxin-type" evidence="8">
    <location>
        <begin position="472"/>
        <end position="504"/>
    </location>
</feature>
<feature type="domain" description="4Fe-4S ferredoxin-type" evidence="8">
    <location>
        <begin position="256"/>
        <end position="285"/>
    </location>
</feature>
<feature type="domain" description="4Fe-4S ferredoxin-type" evidence="8">
    <location>
        <begin position="336"/>
        <end position="366"/>
    </location>
</feature>
<name>A0ABS6RTN4_9BACT</name>
<keyword evidence="7" id="KW-0812">Transmembrane</keyword>
<keyword evidence="10" id="KW-1185">Reference proteome</keyword>
<dbReference type="Pfam" id="PF00037">
    <property type="entry name" value="Fer4"/>
    <property type="match status" value="2"/>
</dbReference>
<keyword evidence="5" id="KW-0408">Iron</keyword>
<evidence type="ECO:0000256" key="4">
    <source>
        <dbReference type="ARBA" id="ARBA00022982"/>
    </source>
</evidence>
<dbReference type="InterPro" id="IPR017900">
    <property type="entry name" value="4Fe4S_Fe_S_CS"/>
</dbReference>
<dbReference type="Pfam" id="PF12801">
    <property type="entry name" value="Fer4_5"/>
    <property type="match status" value="2"/>
</dbReference>
<evidence type="ECO:0000256" key="5">
    <source>
        <dbReference type="ARBA" id="ARBA00023004"/>
    </source>
</evidence>
<dbReference type="InterPro" id="IPR017896">
    <property type="entry name" value="4Fe4S_Fe-S-bd"/>
</dbReference>
<feature type="domain" description="4Fe-4S ferredoxin-type" evidence="8">
    <location>
        <begin position="375"/>
        <end position="406"/>
    </location>
</feature>
<protein>
    <submittedName>
        <fullName evidence="9">4Fe-4S binding protein</fullName>
    </submittedName>
</protein>
<evidence type="ECO:0000256" key="3">
    <source>
        <dbReference type="ARBA" id="ARBA00022723"/>
    </source>
</evidence>
<evidence type="ECO:0000259" key="8">
    <source>
        <dbReference type="PROSITE" id="PS51379"/>
    </source>
</evidence>
<feature type="transmembrane region" description="Helical" evidence="7">
    <location>
        <begin position="186"/>
        <end position="203"/>
    </location>
</feature>
<reference evidence="9 10" key="1">
    <citation type="journal article" date="2020" name="J Geophys Res Biogeosci">
        <title>Magnetotaxis as an Adaptation to Enable Bacterial Shuttling of Microbial Sulfur and Sulfur Cycling Across Aquatic Oxic#Anoxic Interfaces.</title>
        <authorList>
            <person name="Li J."/>
            <person name="Liu P."/>
            <person name="Wang J."/>
            <person name="Roberts A.P."/>
            <person name="Pan Y."/>
        </authorList>
    </citation>
    <scope>NUCLEOTIDE SEQUENCE [LARGE SCALE GENOMIC DNA]</scope>
    <source>
        <strain evidence="9 10">MYR-1_YQ</strain>
    </source>
</reference>